<dbReference type="PANTHER" id="PTHR43591:SF10">
    <property type="entry name" value="ABC TRANSMEMBRANE TYPE-1 DOMAIN-CONTAINING PROTEIN-RELATED"/>
    <property type="match status" value="1"/>
</dbReference>
<name>A0AAV9G3W5_9PEZI</name>
<dbReference type="CDD" id="cd02440">
    <property type="entry name" value="AdoMet_MTases"/>
    <property type="match status" value="1"/>
</dbReference>
<dbReference type="Proteomes" id="UP001321760">
    <property type="component" value="Unassembled WGS sequence"/>
</dbReference>
<dbReference type="InterPro" id="IPR029063">
    <property type="entry name" value="SAM-dependent_MTases_sf"/>
</dbReference>
<organism evidence="3 4">
    <name type="scientific">Podospora aff. communis PSN243</name>
    <dbReference type="NCBI Taxonomy" id="3040156"/>
    <lineage>
        <taxon>Eukaryota</taxon>
        <taxon>Fungi</taxon>
        <taxon>Dikarya</taxon>
        <taxon>Ascomycota</taxon>
        <taxon>Pezizomycotina</taxon>
        <taxon>Sordariomycetes</taxon>
        <taxon>Sordariomycetidae</taxon>
        <taxon>Sordariales</taxon>
        <taxon>Podosporaceae</taxon>
        <taxon>Podospora</taxon>
    </lineage>
</organism>
<dbReference type="Gene3D" id="3.40.50.150">
    <property type="entry name" value="Vaccinia Virus protein VP39"/>
    <property type="match status" value="1"/>
</dbReference>
<dbReference type="GO" id="GO:0008168">
    <property type="term" value="F:methyltransferase activity"/>
    <property type="evidence" value="ECO:0007669"/>
    <property type="project" value="UniProtKB-KW"/>
</dbReference>
<protein>
    <submittedName>
        <fullName evidence="3">S-adenosyl-L-methionine-dependent methyltransferase</fullName>
    </submittedName>
</protein>
<evidence type="ECO:0000313" key="3">
    <source>
        <dbReference type="EMBL" id="KAK4443464.1"/>
    </source>
</evidence>
<keyword evidence="3" id="KW-0808">Transferase</keyword>
<reference evidence="3" key="2">
    <citation type="submission" date="2023-05" db="EMBL/GenBank/DDBJ databases">
        <authorList>
            <consortium name="Lawrence Berkeley National Laboratory"/>
            <person name="Steindorff A."/>
            <person name="Hensen N."/>
            <person name="Bonometti L."/>
            <person name="Westerberg I."/>
            <person name="Brannstrom I.O."/>
            <person name="Guillou S."/>
            <person name="Cros-Aarteil S."/>
            <person name="Calhoun S."/>
            <person name="Haridas S."/>
            <person name="Kuo A."/>
            <person name="Mondo S."/>
            <person name="Pangilinan J."/>
            <person name="Riley R."/>
            <person name="Labutti K."/>
            <person name="Andreopoulos B."/>
            <person name="Lipzen A."/>
            <person name="Chen C."/>
            <person name="Yanf M."/>
            <person name="Daum C."/>
            <person name="Ng V."/>
            <person name="Clum A."/>
            <person name="Ohm R."/>
            <person name="Martin F."/>
            <person name="Silar P."/>
            <person name="Natvig D."/>
            <person name="Lalanne C."/>
            <person name="Gautier V."/>
            <person name="Ament-Velasquez S.L."/>
            <person name="Kruys A."/>
            <person name="Hutchinson M.I."/>
            <person name="Powell A.J."/>
            <person name="Barry K."/>
            <person name="Miller A.N."/>
            <person name="Grigoriev I.V."/>
            <person name="Debuchy R."/>
            <person name="Gladieux P."/>
            <person name="Thoren M.H."/>
            <person name="Johannesson H."/>
        </authorList>
    </citation>
    <scope>NUCLEOTIDE SEQUENCE</scope>
    <source>
        <strain evidence="3">PSN243</strain>
    </source>
</reference>
<reference evidence="3" key="1">
    <citation type="journal article" date="2023" name="Mol. Phylogenet. Evol.">
        <title>Genome-scale phylogeny and comparative genomics of the fungal order Sordariales.</title>
        <authorList>
            <person name="Hensen N."/>
            <person name="Bonometti L."/>
            <person name="Westerberg I."/>
            <person name="Brannstrom I.O."/>
            <person name="Guillou S."/>
            <person name="Cros-Aarteil S."/>
            <person name="Calhoun S."/>
            <person name="Haridas S."/>
            <person name="Kuo A."/>
            <person name="Mondo S."/>
            <person name="Pangilinan J."/>
            <person name="Riley R."/>
            <person name="LaButti K."/>
            <person name="Andreopoulos B."/>
            <person name="Lipzen A."/>
            <person name="Chen C."/>
            <person name="Yan M."/>
            <person name="Daum C."/>
            <person name="Ng V."/>
            <person name="Clum A."/>
            <person name="Steindorff A."/>
            <person name="Ohm R.A."/>
            <person name="Martin F."/>
            <person name="Silar P."/>
            <person name="Natvig D.O."/>
            <person name="Lalanne C."/>
            <person name="Gautier V."/>
            <person name="Ament-Velasquez S.L."/>
            <person name="Kruys A."/>
            <person name="Hutchinson M.I."/>
            <person name="Powell A.J."/>
            <person name="Barry K."/>
            <person name="Miller A.N."/>
            <person name="Grigoriev I.V."/>
            <person name="Debuchy R."/>
            <person name="Gladieux P."/>
            <person name="Hiltunen Thoren M."/>
            <person name="Johannesson H."/>
        </authorList>
    </citation>
    <scope>NUCLEOTIDE SEQUENCE</scope>
    <source>
        <strain evidence="3">PSN243</strain>
    </source>
</reference>
<evidence type="ECO:0000313" key="4">
    <source>
        <dbReference type="Proteomes" id="UP001321760"/>
    </source>
</evidence>
<keyword evidence="4" id="KW-1185">Reference proteome</keyword>
<dbReference type="GO" id="GO:0032259">
    <property type="term" value="P:methylation"/>
    <property type="evidence" value="ECO:0007669"/>
    <property type="project" value="UniProtKB-KW"/>
</dbReference>
<dbReference type="AlphaFoldDB" id="A0AAV9G3W5"/>
<gene>
    <name evidence="3" type="ORF">QBC34DRAFT_416979</name>
</gene>
<proteinExistence type="inferred from homology"/>
<evidence type="ECO:0000256" key="2">
    <source>
        <dbReference type="SAM" id="MobiDB-lite"/>
    </source>
</evidence>
<accession>A0AAV9G3W5</accession>
<dbReference type="Pfam" id="PF13489">
    <property type="entry name" value="Methyltransf_23"/>
    <property type="match status" value="1"/>
</dbReference>
<keyword evidence="3" id="KW-0489">Methyltransferase</keyword>
<evidence type="ECO:0000256" key="1">
    <source>
        <dbReference type="ARBA" id="ARBA00038158"/>
    </source>
</evidence>
<feature type="region of interest" description="Disordered" evidence="2">
    <location>
        <begin position="17"/>
        <end position="47"/>
    </location>
</feature>
<comment type="similarity">
    <text evidence="1">Belongs to the methyltransferase superfamily. LaeA methyltransferase family.</text>
</comment>
<sequence length="350" mass="39255">MATPAPETTAQQLQTFENDESLQVDDAVAPNADDDTDDADSALGGDFSESTASITSSILRYRTIHGRTYHSERGNAQYWGSNDERQSEVLDINHHALTLAIGDKLFLSPLETDKIQRVLDVGTGTGIWAIDFADEYPGVEVIGTDISPIQPTWVPPNLKFEIDDCTQEWTFPPAHFDFIHIRGLVGSIDDWDLLYQRAFTALKPGGWLESYEISPKWESDDDTVADDSAMGRWGGVFIEAGKKIGRSFTIVQDEVQRKGMEAAGFVNIQEKNIKQPIGSWPKDKRFKEIGVYGKLVMDRDAEGLMMFMAGLAGWTREDVLVYVAKLKKELRSGKHHSYYRQKSVWGQKPE</sequence>
<dbReference type="SUPFAM" id="SSF53335">
    <property type="entry name" value="S-adenosyl-L-methionine-dependent methyltransferases"/>
    <property type="match status" value="1"/>
</dbReference>
<dbReference type="EMBL" id="MU865992">
    <property type="protein sequence ID" value="KAK4443464.1"/>
    <property type="molecule type" value="Genomic_DNA"/>
</dbReference>
<comment type="caution">
    <text evidence="3">The sequence shown here is derived from an EMBL/GenBank/DDBJ whole genome shotgun (WGS) entry which is preliminary data.</text>
</comment>
<dbReference type="PANTHER" id="PTHR43591">
    <property type="entry name" value="METHYLTRANSFERASE"/>
    <property type="match status" value="1"/>
</dbReference>